<dbReference type="EMBL" id="CP102514">
    <property type="protein sequence ID" value="UUY51338.1"/>
    <property type="molecule type" value="Genomic_DNA"/>
</dbReference>
<evidence type="ECO:0000313" key="2">
    <source>
        <dbReference type="Proteomes" id="UP001057738"/>
    </source>
</evidence>
<name>A0ABY5Q654_9ACTN</name>
<sequence>MLGDAVGYQITRECVGAFFELHLCGKQAPRLDGPTASAPEVRFHRG</sequence>
<dbReference type="GeneID" id="95578032"/>
<organism evidence="1 2">
    <name type="scientific">Streptomyces yangpuensis</name>
    <dbReference type="NCBI Taxonomy" id="1648182"/>
    <lineage>
        <taxon>Bacteria</taxon>
        <taxon>Bacillati</taxon>
        <taxon>Actinomycetota</taxon>
        <taxon>Actinomycetes</taxon>
        <taxon>Kitasatosporales</taxon>
        <taxon>Streptomycetaceae</taxon>
        <taxon>Streptomyces</taxon>
    </lineage>
</organism>
<protein>
    <submittedName>
        <fullName evidence="1">Uncharacterized protein</fullName>
    </submittedName>
</protein>
<accession>A0ABY5Q654</accession>
<dbReference type="RefSeq" id="WP_183064542.1">
    <property type="nucleotide sequence ID" value="NZ_CP102514.1"/>
</dbReference>
<keyword evidence="2" id="KW-1185">Reference proteome</keyword>
<reference evidence="1" key="1">
    <citation type="submission" date="2022-08" db="EMBL/GenBank/DDBJ databases">
        <authorList>
            <person name="Tian L."/>
        </authorList>
    </citation>
    <scope>NUCLEOTIDE SEQUENCE</scope>
    <source>
        <strain evidence="1">CM253</strain>
    </source>
</reference>
<gene>
    <name evidence="1" type="ORF">NRK68_31380</name>
</gene>
<proteinExistence type="predicted"/>
<evidence type="ECO:0000313" key="1">
    <source>
        <dbReference type="EMBL" id="UUY51338.1"/>
    </source>
</evidence>
<dbReference type="Proteomes" id="UP001057738">
    <property type="component" value="Chromosome"/>
</dbReference>